<accession>X0Y2R5</accession>
<feature type="non-terminal residue" evidence="1">
    <location>
        <position position="1"/>
    </location>
</feature>
<name>X0Y2R5_9ZZZZ</name>
<proteinExistence type="predicted"/>
<comment type="caution">
    <text evidence="1">The sequence shown here is derived from an EMBL/GenBank/DDBJ whole genome shotgun (WGS) entry which is preliminary data.</text>
</comment>
<reference evidence="1" key="1">
    <citation type="journal article" date="2014" name="Front. Microbiol.">
        <title>High frequency of phylogenetically diverse reductive dehalogenase-homologous genes in deep subseafloor sedimentary metagenomes.</title>
        <authorList>
            <person name="Kawai M."/>
            <person name="Futagami T."/>
            <person name="Toyoda A."/>
            <person name="Takaki Y."/>
            <person name="Nishi S."/>
            <person name="Hori S."/>
            <person name="Arai W."/>
            <person name="Tsubouchi T."/>
            <person name="Morono Y."/>
            <person name="Uchiyama I."/>
            <person name="Ito T."/>
            <person name="Fujiyama A."/>
            <person name="Inagaki F."/>
            <person name="Takami H."/>
        </authorList>
    </citation>
    <scope>NUCLEOTIDE SEQUENCE</scope>
    <source>
        <strain evidence="1">Expedition CK06-06</strain>
    </source>
</reference>
<dbReference type="InterPro" id="IPR023296">
    <property type="entry name" value="Glyco_hydro_beta-prop_sf"/>
</dbReference>
<dbReference type="AlphaFoldDB" id="X0Y2R5"/>
<evidence type="ECO:0008006" key="2">
    <source>
        <dbReference type="Google" id="ProtNLM"/>
    </source>
</evidence>
<sequence>IVIDDTLYVYYGAADKRCCLATAKLDDVLDDLAAFRE</sequence>
<evidence type="ECO:0000313" key="1">
    <source>
        <dbReference type="EMBL" id="GAG49970.1"/>
    </source>
</evidence>
<dbReference type="EMBL" id="BARS01054575">
    <property type="protein sequence ID" value="GAG49970.1"/>
    <property type="molecule type" value="Genomic_DNA"/>
</dbReference>
<protein>
    <recommendedName>
        <fullName evidence="2">Glycosidase</fullName>
    </recommendedName>
</protein>
<gene>
    <name evidence="1" type="ORF">S01H1_80771</name>
</gene>
<dbReference type="Gene3D" id="2.115.10.20">
    <property type="entry name" value="Glycosyl hydrolase domain, family 43"/>
    <property type="match status" value="1"/>
</dbReference>
<organism evidence="1">
    <name type="scientific">marine sediment metagenome</name>
    <dbReference type="NCBI Taxonomy" id="412755"/>
    <lineage>
        <taxon>unclassified sequences</taxon>
        <taxon>metagenomes</taxon>
        <taxon>ecological metagenomes</taxon>
    </lineage>
</organism>